<dbReference type="Proteomes" id="UP001596044">
    <property type="component" value="Unassembled WGS sequence"/>
</dbReference>
<gene>
    <name evidence="1" type="ORF">ACFPOG_12460</name>
</gene>
<reference evidence="2" key="1">
    <citation type="journal article" date="2019" name="Int. J. Syst. Evol. Microbiol.">
        <title>The Global Catalogue of Microorganisms (GCM) 10K type strain sequencing project: providing services to taxonomists for standard genome sequencing and annotation.</title>
        <authorList>
            <consortium name="The Broad Institute Genomics Platform"/>
            <consortium name="The Broad Institute Genome Sequencing Center for Infectious Disease"/>
            <person name="Wu L."/>
            <person name="Ma J."/>
        </authorList>
    </citation>
    <scope>NUCLEOTIDE SEQUENCE [LARGE SCALE GENOMIC DNA]</scope>
    <source>
        <strain evidence="2">KACC 11904</strain>
    </source>
</reference>
<proteinExistence type="predicted"/>
<dbReference type="RefSeq" id="WP_377524645.1">
    <property type="nucleotide sequence ID" value="NZ_JBHSMJ010000017.1"/>
</dbReference>
<name>A0ABW0K8G2_9BACL</name>
<comment type="caution">
    <text evidence="1">The sequence shown here is derived from an EMBL/GenBank/DDBJ whole genome shotgun (WGS) entry which is preliminary data.</text>
</comment>
<sequence>MDMSNMGTQPTIEGLNQLEAAVLMEKYTILLGMINFGSPEQRKQAKDELKVMEGYIHSHVNGMTFETANNNMGFTEEELEFIEQPIQ</sequence>
<dbReference type="EMBL" id="JBHSMJ010000017">
    <property type="protein sequence ID" value="MFC5449077.1"/>
    <property type="molecule type" value="Genomic_DNA"/>
</dbReference>
<accession>A0ABW0K8G2</accession>
<organism evidence="1 2">
    <name type="scientific">Paenibacillus aestuarii</name>
    <dbReference type="NCBI Taxonomy" id="516965"/>
    <lineage>
        <taxon>Bacteria</taxon>
        <taxon>Bacillati</taxon>
        <taxon>Bacillota</taxon>
        <taxon>Bacilli</taxon>
        <taxon>Bacillales</taxon>
        <taxon>Paenibacillaceae</taxon>
        <taxon>Paenibacillus</taxon>
    </lineage>
</organism>
<evidence type="ECO:0008006" key="3">
    <source>
        <dbReference type="Google" id="ProtNLM"/>
    </source>
</evidence>
<evidence type="ECO:0000313" key="2">
    <source>
        <dbReference type="Proteomes" id="UP001596044"/>
    </source>
</evidence>
<keyword evidence="2" id="KW-1185">Reference proteome</keyword>
<protein>
    <recommendedName>
        <fullName evidence="3">Spore coat protein</fullName>
    </recommendedName>
</protein>
<evidence type="ECO:0000313" key="1">
    <source>
        <dbReference type="EMBL" id="MFC5449077.1"/>
    </source>
</evidence>